<dbReference type="InterPro" id="IPR036890">
    <property type="entry name" value="HATPase_C_sf"/>
</dbReference>
<keyword evidence="1" id="KW-1133">Transmembrane helix</keyword>
<accession>A0A1M5U2P5</accession>
<name>A0A1M5U2P5_9FLAO</name>
<keyword evidence="3" id="KW-0418">Kinase</keyword>
<organism evidence="3 4">
    <name type="scientific">Winogradskyella jejuensis</name>
    <dbReference type="NCBI Taxonomy" id="1089305"/>
    <lineage>
        <taxon>Bacteria</taxon>
        <taxon>Pseudomonadati</taxon>
        <taxon>Bacteroidota</taxon>
        <taxon>Flavobacteriia</taxon>
        <taxon>Flavobacteriales</taxon>
        <taxon>Flavobacteriaceae</taxon>
        <taxon>Winogradskyella</taxon>
    </lineage>
</organism>
<evidence type="ECO:0000259" key="2">
    <source>
        <dbReference type="Pfam" id="PF06580"/>
    </source>
</evidence>
<dbReference type="RefSeq" id="WP_234969266.1">
    <property type="nucleotide sequence ID" value="NZ_FQWS01000002.1"/>
</dbReference>
<dbReference type="SUPFAM" id="SSF55874">
    <property type="entry name" value="ATPase domain of HSP90 chaperone/DNA topoisomerase II/histidine kinase"/>
    <property type="match status" value="1"/>
</dbReference>
<dbReference type="InterPro" id="IPR010559">
    <property type="entry name" value="Sig_transdc_His_kin_internal"/>
</dbReference>
<dbReference type="GO" id="GO:0000155">
    <property type="term" value="F:phosphorelay sensor kinase activity"/>
    <property type="evidence" value="ECO:0007669"/>
    <property type="project" value="InterPro"/>
</dbReference>
<keyword evidence="4" id="KW-1185">Reference proteome</keyword>
<dbReference type="Pfam" id="PF06580">
    <property type="entry name" value="His_kinase"/>
    <property type="match status" value="1"/>
</dbReference>
<dbReference type="AlphaFoldDB" id="A0A1M5U2P5"/>
<feature type="transmembrane region" description="Helical" evidence="1">
    <location>
        <begin position="65"/>
        <end position="90"/>
    </location>
</feature>
<dbReference type="PANTHER" id="PTHR34220:SF7">
    <property type="entry name" value="SENSOR HISTIDINE KINASE YPDA"/>
    <property type="match status" value="1"/>
</dbReference>
<reference evidence="4" key="1">
    <citation type="submission" date="2016-11" db="EMBL/GenBank/DDBJ databases">
        <authorList>
            <person name="Varghese N."/>
            <person name="Submissions S."/>
        </authorList>
    </citation>
    <scope>NUCLEOTIDE SEQUENCE [LARGE SCALE GENOMIC DNA]</scope>
    <source>
        <strain evidence="4">DSM 25330</strain>
    </source>
</reference>
<dbReference type="EMBL" id="FQWS01000002">
    <property type="protein sequence ID" value="SHH57385.1"/>
    <property type="molecule type" value="Genomic_DNA"/>
</dbReference>
<keyword evidence="1" id="KW-0812">Transmembrane</keyword>
<evidence type="ECO:0000256" key="1">
    <source>
        <dbReference type="SAM" id="Phobius"/>
    </source>
</evidence>
<dbReference type="InterPro" id="IPR050640">
    <property type="entry name" value="Bact_2-comp_sensor_kinase"/>
</dbReference>
<evidence type="ECO:0000313" key="3">
    <source>
        <dbReference type="EMBL" id="SHH57385.1"/>
    </source>
</evidence>
<feature type="domain" description="Signal transduction histidine kinase internal region" evidence="2">
    <location>
        <begin position="106"/>
        <end position="182"/>
    </location>
</feature>
<dbReference type="GO" id="GO:0016020">
    <property type="term" value="C:membrane"/>
    <property type="evidence" value="ECO:0007669"/>
    <property type="project" value="InterPro"/>
</dbReference>
<sequence length="292" mass="34023">MKRLSPFLKASRVFLLFCSMISILKKNNWLLLKIIILTTILVPLGITAYEIIVLQKESVLFLGNFHPALATIVLVYYGILLLAGAIWIILQLKSVLKLKNERIKNELLHLQSQVNPHFFFNMLNNLYGLVDVDSEKAKALILKLSELMRYSIYEGERKTVTLKEEVDYLQNYIDLHRMRYHKAIDIEFNVDFDKNMNYNIMPLLYIILVENAFKHGVENLRQKAFVHISLNATYKHISFVVKNNYDKDELPKKPGIGIKNLKRRLELAYPNQHNLTFTSVNDIHTAHLDLNL</sequence>
<feature type="transmembrane region" description="Helical" evidence="1">
    <location>
        <begin position="31"/>
        <end position="53"/>
    </location>
</feature>
<evidence type="ECO:0000313" key="4">
    <source>
        <dbReference type="Proteomes" id="UP000184522"/>
    </source>
</evidence>
<protein>
    <submittedName>
        <fullName evidence="3">Histidine kinase</fullName>
    </submittedName>
</protein>
<proteinExistence type="predicted"/>
<keyword evidence="3" id="KW-0808">Transferase</keyword>
<dbReference type="Proteomes" id="UP000184522">
    <property type="component" value="Unassembled WGS sequence"/>
</dbReference>
<dbReference type="Gene3D" id="3.30.565.10">
    <property type="entry name" value="Histidine kinase-like ATPase, C-terminal domain"/>
    <property type="match status" value="1"/>
</dbReference>
<dbReference type="PANTHER" id="PTHR34220">
    <property type="entry name" value="SENSOR HISTIDINE KINASE YPDA"/>
    <property type="match status" value="1"/>
</dbReference>
<gene>
    <name evidence="3" type="ORF">SAMN05444148_2349</name>
</gene>
<keyword evidence="1" id="KW-0472">Membrane</keyword>
<dbReference type="STRING" id="1089305.SAMN05444148_2349"/>